<dbReference type="GO" id="GO:0090374">
    <property type="term" value="P:oligopeptide export from mitochondrion"/>
    <property type="evidence" value="ECO:0007669"/>
    <property type="project" value="TreeGrafter"/>
</dbReference>
<feature type="transmembrane region" description="Helical" evidence="9">
    <location>
        <begin position="69"/>
        <end position="97"/>
    </location>
</feature>
<feature type="transmembrane region" description="Helical" evidence="9">
    <location>
        <begin position="218"/>
        <end position="238"/>
    </location>
</feature>
<feature type="compositionally biased region" description="Acidic residues" evidence="8">
    <location>
        <begin position="13"/>
        <end position="24"/>
    </location>
</feature>
<evidence type="ECO:0000256" key="6">
    <source>
        <dbReference type="ARBA" id="ARBA00022989"/>
    </source>
</evidence>
<dbReference type="PROSITE" id="PS00211">
    <property type="entry name" value="ABC_TRANSPORTER_1"/>
    <property type="match status" value="2"/>
</dbReference>
<accession>A0A4P8ETW7</accession>
<feature type="transmembrane region" description="Helical" evidence="9">
    <location>
        <begin position="301"/>
        <end position="324"/>
    </location>
</feature>
<protein>
    <submittedName>
        <fullName evidence="12">ABCB1</fullName>
    </submittedName>
</protein>
<dbReference type="Pfam" id="PF00005">
    <property type="entry name" value="ABC_tran"/>
    <property type="match status" value="2"/>
</dbReference>
<dbReference type="InterPro" id="IPR027417">
    <property type="entry name" value="P-loop_NTPase"/>
</dbReference>
<dbReference type="SMART" id="SM00382">
    <property type="entry name" value="AAA"/>
    <property type="match status" value="2"/>
</dbReference>
<dbReference type="AlphaFoldDB" id="A0A4P8ETW7"/>
<feature type="region of interest" description="Disordered" evidence="8">
    <location>
        <begin position="656"/>
        <end position="690"/>
    </location>
</feature>
<keyword evidence="5" id="KW-0067">ATP-binding</keyword>
<evidence type="ECO:0000259" key="11">
    <source>
        <dbReference type="PROSITE" id="PS50929"/>
    </source>
</evidence>
<evidence type="ECO:0000256" key="8">
    <source>
        <dbReference type="SAM" id="MobiDB-lite"/>
    </source>
</evidence>
<feature type="domain" description="ABC transporter" evidence="10">
    <location>
        <begin position="395"/>
        <end position="634"/>
    </location>
</feature>
<dbReference type="InterPro" id="IPR011527">
    <property type="entry name" value="ABC1_TM_dom"/>
</dbReference>
<dbReference type="SUPFAM" id="SSF90123">
    <property type="entry name" value="ABC transporter transmembrane region"/>
    <property type="match status" value="2"/>
</dbReference>
<dbReference type="FunFam" id="3.40.50.300:FF:000836">
    <property type="entry name" value="ABC transporter B family member 25"/>
    <property type="match status" value="1"/>
</dbReference>
<keyword evidence="7 9" id="KW-0472">Membrane</keyword>
<dbReference type="InterPro" id="IPR017871">
    <property type="entry name" value="ABC_transporter-like_CS"/>
</dbReference>
<feature type="transmembrane region" description="Helical" evidence="9">
    <location>
        <begin position="983"/>
        <end position="1000"/>
    </location>
</feature>
<reference evidence="12" key="1">
    <citation type="submission" date="2018-12" db="EMBL/GenBank/DDBJ databases">
        <title>ABC Transporters in Prorocentrum lima and Their Expression Under Different Environmental Conditions Including Okadaic Acid Production.</title>
        <authorList>
            <person name="Gu S."/>
            <person name="Xiao S.W."/>
            <person name="Zheng J.W."/>
            <person name="Li H.Y."/>
            <person name="Liu J.S."/>
            <person name="Yang W.D."/>
        </authorList>
    </citation>
    <scope>NUCLEOTIDE SEQUENCE</scope>
</reference>
<feature type="transmembrane region" description="Helical" evidence="9">
    <location>
        <begin position="764"/>
        <end position="787"/>
    </location>
</feature>
<evidence type="ECO:0000256" key="5">
    <source>
        <dbReference type="ARBA" id="ARBA00022840"/>
    </source>
</evidence>
<evidence type="ECO:0000256" key="7">
    <source>
        <dbReference type="ARBA" id="ARBA00023136"/>
    </source>
</evidence>
<dbReference type="InterPro" id="IPR003439">
    <property type="entry name" value="ABC_transporter-like_ATP-bd"/>
</dbReference>
<sequence length="1277" mass="138317">MAMSAATPVEVDNNMELEEIAGEADMEKAETDDERRQRQKEENEKLKLTEYNGPVPLRKLFKLASRMEILIFAVGCLAAVAHGLSDPLICFLLGDLIDATAGDAGLSAFTDNVSKVVVRFCWVGVGIVVAGTLQEFCFGYFTDVEASKIRPLYFKALLYRDVGWFDTHDVGALPTEIEEELETYKDGLGPKLGSSIMAVSTLFFGYAFALYLSWQVALVMTAVLPCMAIGAAIMSGAAKDIQQERQGAYGRAATLIDEVLFAVRTVVSFGGEHRELGRYRAGVEEARRGGIRARAKMGVGLGYIQCVFVLSYALAFWFGMRLVYGGADLSAGKLQAAFFCVILAGLTVGNIPPGLAALAAARGSMARFFYILEHQGEIQKHLADEGEPCAPIETLELRDVHFAYPARPQCKVLDGVSFLIKKGQKVAVVGESGSGKSTVMALLERFYDPACGVVLVNGVDLRQLSIASYRAHVGYVGQEPVLFATSVKDNIMQGCPSATMKDVERVARFANLDFIDRLPQKFNTFVGSGGSQFSGGQKQRIAIARALLKAPSVLFLDEATSALDNTSERMIQDTIDSIGASSELGMTIVSIAHRLSTVKNADVIFVMKEGKVAEQGTHAELAARPGGIYRAFAAAQALSIEEPREEAVELERQATGPLQEAQATVSKKSTAQRSQTCSLEEEEREQQREKEIASQYKVPMARLLGFCRPEWWAFVPGIVGAVISGGAYPLMAVYALVEATLAFVLYTAPSDRELLREEVEKACILFVIFAAAKFVGTALQYVSFAILGESITKRCRVAMLTAIFRQEIGFHDDPEHTPARLLQGLQVNAFRISTLCITFGDKADAIASIGVGVVLAFIAQWQMALIMLASIPIYALSTAFQLIVEGGSKVEESRALKQATQVVSDSLTGVRSVHAAGNERDVLKLFTSLVQRDGQNLARAKLLQGIGYGFSSGIKSWVIAAGFWSMGYLIVEGVATFDSGFKAFVGILYAAASAGAAFALSGDVGKAKVSAHDMFQLLDRSPEIDGLEPTGKVLENDEQLGRIEFVRVKFFYPFRPQVTVLKELSFTVEAGQSVGLVGPSGGGKSTVLSLLQRFYDPQSGEVLVGWWRRQIGFVGQEPILFNSTVLENVKYGLEDGEVVPDERLNEVKRMANLYFLDGRKAQGWNTVAGPRGSRLSGGQKQRVAIARALLRNPPILLLDEATSALDSASERVVSQALAAARAGRTSFSIAHRLSTIQDCDVILVVADGVLAEYGNHEELMRRSGVYAKLHAQSGATQ</sequence>
<keyword evidence="3 9" id="KW-0812">Transmembrane</keyword>
<dbReference type="Pfam" id="PF00664">
    <property type="entry name" value="ABC_membrane"/>
    <property type="match status" value="2"/>
</dbReference>
<dbReference type="GO" id="GO:0016887">
    <property type="term" value="F:ATP hydrolysis activity"/>
    <property type="evidence" value="ECO:0007669"/>
    <property type="project" value="InterPro"/>
</dbReference>
<feature type="transmembrane region" description="Helical" evidence="9">
    <location>
        <begin position="192"/>
        <end position="212"/>
    </location>
</feature>
<feature type="compositionally biased region" description="Basic and acidic residues" evidence="8">
    <location>
        <begin position="25"/>
        <end position="44"/>
    </location>
</feature>
<dbReference type="PANTHER" id="PTHR43394">
    <property type="entry name" value="ATP-DEPENDENT PERMEASE MDL1, MITOCHONDRIAL"/>
    <property type="match status" value="1"/>
</dbReference>
<proteinExistence type="evidence at transcript level"/>
<evidence type="ECO:0000256" key="9">
    <source>
        <dbReference type="SAM" id="Phobius"/>
    </source>
</evidence>
<dbReference type="InterPro" id="IPR003593">
    <property type="entry name" value="AAA+_ATPase"/>
</dbReference>
<evidence type="ECO:0000256" key="4">
    <source>
        <dbReference type="ARBA" id="ARBA00022741"/>
    </source>
</evidence>
<feature type="transmembrane region" description="Helical" evidence="9">
    <location>
        <begin position="117"/>
        <end position="141"/>
    </location>
</feature>
<dbReference type="InterPro" id="IPR036640">
    <property type="entry name" value="ABC1_TM_sf"/>
</dbReference>
<dbReference type="GO" id="GO:0005524">
    <property type="term" value="F:ATP binding"/>
    <property type="evidence" value="ECO:0007669"/>
    <property type="project" value="UniProtKB-KW"/>
</dbReference>
<evidence type="ECO:0000256" key="3">
    <source>
        <dbReference type="ARBA" id="ARBA00022692"/>
    </source>
</evidence>
<keyword evidence="6 9" id="KW-1133">Transmembrane helix</keyword>
<feature type="domain" description="ABC transmembrane type-1" evidence="11">
    <location>
        <begin position="717"/>
        <end position="1006"/>
    </location>
</feature>
<dbReference type="FunFam" id="3.40.50.300:FF:000967">
    <property type="entry name" value="ABC multidrug transporter mdr4"/>
    <property type="match status" value="1"/>
</dbReference>
<dbReference type="GO" id="GO:0005743">
    <property type="term" value="C:mitochondrial inner membrane"/>
    <property type="evidence" value="ECO:0007669"/>
    <property type="project" value="TreeGrafter"/>
</dbReference>
<evidence type="ECO:0000313" key="12">
    <source>
        <dbReference type="EMBL" id="QCO69319.1"/>
    </source>
</evidence>
<dbReference type="PROSITE" id="PS50929">
    <property type="entry name" value="ABC_TM1F"/>
    <property type="match status" value="2"/>
</dbReference>
<dbReference type="InterPro" id="IPR039421">
    <property type="entry name" value="Type_1_exporter"/>
</dbReference>
<dbReference type="CDD" id="cd18578">
    <property type="entry name" value="ABC_6TM_Pgp_ABCB1_D2_like"/>
    <property type="match status" value="1"/>
</dbReference>
<dbReference type="EMBL" id="MK334304">
    <property type="protein sequence ID" value="QCO69319.1"/>
    <property type="molecule type" value="mRNA"/>
</dbReference>
<dbReference type="Gene3D" id="1.20.1560.10">
    <property type="entry name" value="ABC transporter type 1, transmembrane domain"/>
    <property type="match status" value="1"/>
</dbReference>
<keyword evidence="4" id="KW-0547">Nucleotide-binding</keyword>
<dbReference type="GO" id="GO:0015421">
    <property type="term" value="F:ABC-type oligopeptide transporter activity"/>
    <property type="evidence" value="ECO:0007669"/>
    <property type="project" value="TreeGrafter"/>
</dbReference>
<evidence type="ECO:0000259" key="10">
    <source>
        <dbReference type="PROSITE" id="PS50893"/>
    </source>
</evidence>
<comment type="subcellular location">
    <subcellularLocation>
        <location evidence="1">Membrane</location>
        <topology evidence="1">Multi-pass membrane protein</topology>
    </subcellularLocation>
</comment>
<dbReference type="PANTHER" id="PTHR43394:SF1">
    <property type="entry name" value="ATP-BINDING CASSETTE SUB-FAMILY B MEMBER 10, MITOCHONDRIAL"/>
    <property type="match status" value="1"/>
</dbReference>
<dbReference type="CDD" id="cd18577">
    <property type="entry name" value="ABC_6TM_Pgp_ABCB1_D1_like"/>
    <property type="match status" value="1"/>
</dbReference>
<feature type="domain" description="ABC transporter" evidence="10">
    <location>
        <begin position="1043"/>
        <end position="1272"/>
    </location>
</feature>
<keyword evidence="2" id="KW-0813">Transport</keyword>
<feature type="region of interest" description="Disordered" evidence="8">
    <location>
        <begin position="1"/>
        <end position="44"/>
    </location>
</feature>
<evidence type="ECO:0000256" key="1">
    <source>
        <dbReference type="ARBA" id="ARBA00004141"/>
    </source>
</evidence>
<evidence type="ECO:0000256" key="2">
    <source>
        <dbReference type="ARBA" id="ARBA00022448"/>
    </source>
</evidence>
<dbReference type="SUPFAM" id="SSF52540">
    <property type="entry name" value="P-loop containing nucleoside triphosphate hydrolases"/>
    <property type="match status" value="2"/>
</dbReference>
<organism evidence="12">
    <name type="scientific">Prorocentrum lima</name>
    <dbReference type="NCBI Taxonomy" id="39448"/>
    <lineage>
        <taxon>Eukaryota</taxon>
        <taxon>Sar</taxon>
        <taxon>Alveolata</taxon>
        <taxon>Dinophyceae</taxon>
        <taxon>Prorocentrales</taxon>
        <taxon>Prorocentraceae</taxon>
        <taxon>Prorocentrum</taxon>
    </lineage>
</organism>
<name>A0A4P8ETW7_9DINO</name>
<feature type="domain" description="ABC transmembrane type-1" evidence="11">
    <location>
        <begin position="73"/>
        <end position="360"/>
    </location>
</feature>
<feature type="transmembrane region" description="Helical" evidence="9">
    <location>
        <begin position="957"/>
        <end position="977"/>
    </location>
</feature>
<dbReference type="PROSITE" id="PS50893">
    <property type="entry name" value="ABC_TRANSPORTER_2"/>
    <property type="match status" value="2"/>
</dbReference>
<dbReference type="Gene3D" id="3.40.50.300">
    <property type="entry name" value="P-loop containing nucleotide triphosphate hydrolases"/>
    <property type="match status" value="2"/>
</dbReference>
<feature type="compositionally biased region" description="Polar residues" evidence="8">
    <location>
        <begin position="661"/>
        <end position="678"/>
    </location>
</feature>
<feature type="transmembrane region" description="Helical" evidence="9">
    <location>
        <begin position="711"/>
        <end position="744"/>
    </location>
</feature>
<feature type="transmembrane region" description="Helical" evidence="9">
    <location>
        <begin position="336"/>
        <end position="361"/>
    </location>
</feature>